<keyword evidence="1" id="KW-0805">Transcription regulation</keyword>
<keyword evidence="2" id="KW-0238">DNA-binding</keyword>
<keyword evidence="3" id="KW-0804">Transcription</keyword>
<evidence type="ECO:0000256" key="1">
    <source>
        <dbReference type="ARBA" id="ARBA00023015"/>
    </source>
</evidence>
<evidence type="ECO:0000313" key="6">
    <source>
        <dbReference type="Proteomes" id="UP001156691"/>
    </source>
</evidence>
<organism evidence="5 6">
    <name type="scientific">Devosia nitrariae</name>
    <dbReference type="NCBI Taxonomy" id="2071872"/>
    <lineage>
        <taxon>Bacteria</taxon>
        <taxon>Pseudomonadati</taxon>
        <taxon>Pseudomonadota</taxon>
        <taxon>Alphaproteobacteria</taxon>
        <taxon>Hyphomicrobiales</taxon>
        <taxon>Devosiaceae</taxon>
        <taxon>Devosia</taxon>
    </lineage>
</organism>
<name>A0ABQ5W7Y2_9HYPH</name>
<dbReference type="Proteomes" id="UP001156691">
    <property type="component" value="Unassembled WGS sequence"/>
</dbReference>
<evidence type="ECO:0000313" key="5">
    <source>
        <dbReference type="EMBL" id="GLQ55889.1"/>
    </source>
</evidence>
<gene>
    <name evidence="5" type="ORF">GCM10010862_31480</name>
</gene>
<dbReference type="InterPro" id="IPR018060">
    <property type="entry name" value="HTH_AraC"/>
</dbReference>
<dbReference type="Pfam" id="PF14525">
    <property type="entry name" value="AraC_binding_2"/>
    <property type="match status" value="1"/>
</dbReference>
<dbReference type="PANTHER" id="PTHR46796:SF6">
    <property type="entry name" value="ARAC SUBFAMILY"/>
    <property type="match status" value="1"/>
</dbReference>
<dbReference type="Gene3D" id="1.10.10.60">
    <property type="entry name" value="Homeodomain-like"/>
    <property type="match status" value="1"/>
</dbReference>
<dbReference type="PANTHER" id="PTHR46796">
    <property type="entry name" value="HTH-TYPE TRANSCRIPTIONAL ACTIVATOR RHAS-RELATED"/>
    <property type="match status" value="1"/>
</dbReference>
<dbReference type="InterPro" id="IPR035418">
    <property type="entry name" value="AraC-bd_2"/>
</dbReference>
<keyword evidence="6" id="KW-1185">Reference proteome</keyword>
<dbReference type="PROSITE" id="PS01124">
    <property type="entry name" value="HTH_ARAC_FAMILY_2"/>
    <property type="match status" value="1"/>
</dbReference>
<proteinExistence type="predicted"/>
<evidence type="ECO:0000259" key="4">
    <source>
        <dbReference type="PROSITE" id="PS01124"/>
    </source>
</evidence>
<accession>A0ABQ5W7Y2</accession>
<evidence type="ECO:0000256" key="3">
    <source>
        <dbReference type="ARBA" id="ARBA00023163"/>
    </source>
</evidence>
<feature type="domain" description="HTH araC/xylS-type" evidence="4">
    <location>
        <begin position="210"/>
        <end position="309"/>
    </location>
</feature>
<dbReference type="InterPro" id="IPR009057">
    <property type="entry name" value="Homeodomain-like_sf"/>
</dbReference>
<evidence type="ECO:0000256" key="2">
    <source>
        <dbReference type="ARBA" id="ARBA00023125"/>
    </source>
</evidence>
<comment type="caution">
    <text evidence="5">The sequence shown here is derived from an EMBL/GenBank/DDBJ whole genome shotgun (WGS) entry which is preliminary data.</text>
</comment>
<dbReference type="EMBL" id="BSNS01000014">
    <property type="protein sequence ID" value="GLQ55889.1"/>
    <property type="molecule type" value="Genomic_DNA"/>
</dbReference>
<dbReference type="SMART" id="SM00342">
    <property type="entry name" value="HTH_ARAC"/>
    <property type="match status" value="1"/>
</dbReference>
<protein>
    <submittedName>
        <fullName evidence="5">AraC family transcriptional regulator</fullName>
    </submittedName>
</protein>
<dbReference type="Pfam" id="PF12833">
    <property type="entry name" value="HTH_18"/>
    <property type="match status" value="1"/>
</dbReference>
<reference evidence="6" key="1">
    <citation type="journal article" date="2019" name="Int. J. Syst. Evol. Microbiol.">
        <title>The Global Catalogue of Microorganisms (GCM) 10K type strain sequencing project: providing services to taxonomists for standard genome sequencing and annotation.</title>
        <authorList>
            <consortium name="The Broad Institute Genomics Platform"/>
            <consortium name="The Broad Institute Genome Sequencing Center for Infectious Disease"/>
            <person name="Wu L."/>
            <person name="Ma J."/>
        </authorList>
    </citation>
    <scope>NUCLEOTIDE SEQUENCE [LARGE SCALE GENOMIC DNA]</scope>
    <source>
        <strain evidence="6">NBRC 112416</strain>
    </source>
</reference>
<dbReference type="InterPro" id="IPR050204">
    <property type="entry name" value="AraC_XylS_family_regulators"/>
</dbReference>
<sequence>MQSFAFSTREVPREEQFEAWRRSYAEMLDLTADDVAGGFRADHQVWDLGTFAFSRIHTQGLGYSSLPKRGRRDPLDHWLLTLFLDGRSTTLTDSNRLDGNTGMVQVHPLGRAFEGTVSRKNDLLMLFVPRDFCRDMAHILDAAAFSRLEGGMGRIFADYMISLARQLPKLDIADLPELAATTRAMLLACVSPSPERLEEAEDAISSVLLERARHYIQTHLGDAGLGAVGLPRELGISRSRLYRLFEPAGGVMHYIQRRRLAAAHAALADANDRRRILEIAECWCFNDGAEFSRAFRREFGYSPSEVRAGARRGSLSPLATRPDEEALPVQRLNFLLRRLQA</sequence>
<dbReference type="SUPFAM" id="SSF46689">
    <property type="entry name" value="Homeodomain-like"/>
    <property type="match status" value="1"/>
</dbReference>